<comment type="caution">
    <text evidence="1">The sequence shown here is derived from an EMBL/GenBank/DDBJ whole genome shotgun (WGS) entry which is preliminary data.</text>
</comment>
<protein>
    <submittedName>
        <fullName evidence="1">Uncharacterized protein</fullName>
    </submittedName>
</protein>
<accession>A0A2U1EZH8</accession>
<sequence length="96" mass="10393">MPLQILEGDVLFIEWSAISAKTKAMDGIDTFVLAGDFIRVQTVRYTSSPRSADASRVGSTIPHASQTVVSVAPVTSRHVTSRAGRVCHRLRDPLVS</sequence>
<gene>
    <name evidence="1" type="ORF">C8D89_11533</name>
</gene>
<evidence type="ECO:0000313" key="1">
    <source>
        <dbReference type="EMBL" id="PVZ05328.1"/>
    </source>
</evidence>
<dbReference type="EMBL" id="QEKW01000015">
    <property type="protein sequence ID" value="PVZ05328.1"/>
    <property type="molecule type" value="Genomic_DNA"/>
</dbReference>
<keyword evidence="2" id="KW-1185">Reference proteome</keyword>
<organism evidence="1 2">
    <name type="scientific">Actinomycetospora cinnamomea</name>
    <dbReference type="NCBI Taxonomy" id="663609"/>
    <lineage>
        <taxon>Bacteria</taxon>
        <taxon>Bacillati</taxon>
        <taxon>Actinomycetota</taxon>
        <taxon>Actinomycetes</taxon>
        <taxon>Pseudonocardiales</taxon>
        <taxon>Pseudonocardiaceae</taxon>
        <taxon>Actinomycetospora</taxon>
    </lineage>
</organism>
<reference evidence="1 2" key="1">
    <citation type="submission" date="2018-04" db="EMBL/GenBank/DDBJ databases">
        <title>Genomic Encyclopedia of Type Strains, Phase IV (KMG-IV): sequencing the most valuable type-strain genomes for metagenomic binning, comparative biology and taxonomic classification.</title>
        <authorList>
            <person name="Goeker M."/>
        </authorList>
    </citation>
    <scope>NUCLEOTIDE SEQUENCE [LARGE SCALE GENOMIC DNA]</scope>
    <source>
        <strain evidence="1 2">DSM 45771</strain>
    </source>
</reference>
<proteinExistence type="predicted"/>
<evidence type="ECO:0000313" key="2">
    <source>
        <dbReference type="Proteomes" id="UP000245639"/>
    </source>
</evidence>
<dbReference type="Proteomes" id="UP000245639">
    <property type="component" value="Unassembled WGS sequence"/>
</dbReference>
<dbReference type="AlphaFoldDB" id="A0A2U1EZH8"/>
<name>A0A2U1EZH8_9PSEU</name>